<evidence type="ECO:0000313" key="2">
    <source>
        <dbReference type="EMBL" id="GCE14253.1"/>
    </source>
</evidence>
<organism evidence="1 3">
    <name type="scientific">Tengunoibacter tsumagoiensis</name>
    <dbReference type="NCBI Taxonomy" id="2014871"/>
    <lineage>
        <taxon>Bacteria</taxon>
        <taxon>Bacillati</taxon>
        <taxon>Chloroflexota</taxon>
        <taxon>Ktedonobacteria</taxon>
        <taxon>Ktedonobacterales</taxon>
        <taxon>Dictyobacteraceae</taxon>
        <taxon>Tengunoibacter</taxon>
    </lineage>
</organism>
<keyword evidence="3" id="KW-1185">Reference proteome</keyword>
<evidence type="ECO:0008006" key="4">
    <source>
        <dbReference type="Google" id="ProtNLM"/>
    </source>
</evidence>
<dbReference type="RefSeq" id="WP_126581668.1">
    <property type="nucleotide sequence ID" value="NZ_BIFR01000001.1"/>
</dbReference>
<dbReference type="OrthoDB" id="3871738at2"/>
<evidence type="ECO:0000313" key="3">
    <source>
        <dbReference type="Proteomes" id="UP000287352"/>
    </source>
</evidence>
<comment type="caution">
    <text evidence="1">The sequence shown here is derived from an EMBL/GenBank/DDBJ whole genome shotgun (WGS) entry which is preliminary data.</text>
</comment>
<proteinExistence type="predicted"/>
<gene>
    <name evidence="1" type="ORF">KTT_40580</name>
    <name evidence="2" type="ORF">KTT_41120</name>
</gene>
<dbReference type="Proteomes" id="UP000287352">
    <property type="component" value="Unassembled WGS sequence"/>
</dbReference>
<accession>A0A402A557</accession>
<evidence type="ECO:0000313" key="1">
    <source>
        <dbReference type="EMBL" id="GCE14199.1"/>
    </source>
</evidence>
<dbReference type="EMBL" id="BIFR01000001">
    <property type="protein sequence ID" value="GCE14199.1"/>
    <property type="molecule type" value="Genomic_DNA"/>
</dbReference>
<reference evidence="1" key="2">
    <citation type="journal article" date="2019" name="Int. J. Syst. Evol. Microbiol.">
        <title>Tengunoibacter tsumagoiensis gen. nov., sp. nov., Dictyobacter kobayashii sp. nov., Dictyobacter alpinus sp. nov., and description of Dictyobacteraceae fam. nov. within the order Ktedonobacterales isolated from Tengu-no-mugimeshi, a soil-like granular mass of micro-organisms, and emended descriptions of the genera Ktedonobacter and Dictyobacter.</title>
        <authorList>
            <person name="Wang C."/>
            <person name="Zheng Y."/>
            <person name="Sakai Y."/>
            <person name="Toyoda A."/>
            <person name="Minakuchi Y."/>
            <person name="Abe K."/>
            <person name="Yokota A."/>
            <person name="Yabe S."/>
        </authorList>
    </citation>
    <scope>NUCLEOTIDE SEQUENCE</scope>
    <source>
        <strain evidence="1">Uno3</strain>
    </source>
</reference>
<dbReference type="AlphaFoldDB" id="A0A402A557"/>
<sequence length="136" mass="15072">MAGFSMSFDPRSLAQIAQFAGFGVYMSEEVQAALSESGDILVGAVRGNMHWQNPSGRLEASIRKVNDSPYELEIGSDLPYARRREFGFSGMVDRLGRYYHFDPGAYYFAAAANQEHDHVFGLVEDAVERALNRLGA</sequence>
<name>A0A402A557_9CHLR</name>
<dbReference type="EMBL" id="BIFR01000001">
    <property type="protein sequence ID" value="GCE14253.1"/>
    <property type="molecule type" value="Genomic_DNA"/>
</dbReference>
<reference evidence="3" key="1">
    <citation type="submission" date="2018-12" db="EMBL/GenBank/DDBJ databases">
        <title>Tengunoibacter tsumagoiensis gen. nov., sp. nov., Dictyobacter kobayashii sp. nov., D. alpinus sp. nov., and D. joshuensis sp. nov. and description of Dictyobacteraceae fam. nov. within the order Ktedonobacterales isolated from Tengu-no-mugimeshi.</title>
        <authorList>
            <person name="Wang C.M."/>
            <person name="Zheng Y."/>
            <person name="Sakai Y."/>
            <person name="Toyoda A."/>
            <person name="Minakuchi Y."/>
            <person name="Abe K."/>
            <person name="Yokota A."/>
            <person name="Yabe S."/>
        </authorList>
    </citation>
    <scope>NUCLEOTIDE SEQUENCE [LARGE SCALE GENOMIC DNA]</scope>
    <source>
        <strain evidence="3">Uno3</strain>
    </source>
</reference>
<protein>
    <recommendedName>
        <fullName evidence="4">HK97 gp10 family phage protein</fullName>
    </recommendedName>
</protein>